<evidence type="ECO:0000313" key="5">
    <source>
        <dbReference type="EMBL" id="WEK03616.1"/>
    </source>
</evidence>
<keyword evidence="3" id="KW-0804">Transcription</keyword>
<dbReference type="AlphaFoldDB" id="A0AAJ5VT04"/>
<evidence type="ECO:0000256" key="2">
    <source>
        <dbReference type="ARBA" id="ARBA00023125"/>
    </source>
</evidence>
<dbReference type="Pfam" id="PF13377">
    <property type="entry name" value="Peripla_BP_3"/>
    <property type="match status" value="1"/>
</dbReference>
<dbReference type="GO" id="GO:0003700">
    <property type="term" value="F:DNA-binding transcription factor activity"/>
    <property type="evidence" value="ECO:0007669"/>
    <property type="project" value="TreeGrafter"/>
</dbReference>
<accession>A0AAJ5VT04</accession>
<dbReference type="GO" id="GO:0000976">
    <property type="term" value="F:transcription cis-regulatory region binding"/>
    <property type="evidence" value="ECO:0007669"/>
    <property type="project" value="TreeGrafter"/>
</dbReference>
<protein>
    <submittedName>
        <fullName evidence="5">LacI family DNA-binding transcriptional regulator</fullName>
    </submittedName>
</protein>
<sequence length="341" mass="36162">MATIDDVSKRAGVSRSTVSRVIADNGYVSDAKRRAIQQAITELGYRPNTLAQALRSNRSNMIGSVVVDVGTPFYADMVGGIQAACRKAGKSLVVSSGFASQEEESRAIIELVDRSCDGLVLYLEHPIRGDVVAILRQASIPVVVIGSNENAIASGAVLIDNAGGAALAVQHVLDLGHRNIAYLSGQLEYRDTRSRLAGIEAALPVYGLSLSDLHIVHGQYSEKFGFAAIADMLASHPGITAVLAGDDDIAAGALLALKHHGRRVPEDVTLVGFDDNFHARHLTPALTTIRQPVFDAGRSAAEMLVAILGSQAVTENEIIVPTYLVERATAAPPAQRERRTG</sequence>
<organism evidence="5 6">
    <name type="scientific">Candidatus Devosia phytovorans</name>
    <dbReference type="NCBI Taxonomy" id="3121372"/>
    <lineage>
        <taxon>Bacteria</taxon>
        <taxon>Pseudomonadati</taxon>
        <taxon>Pseudomonadota</taxon>
        <taxon>Alphaproteobacteria</taxon>
        <taxon>Hyphomicrobiales</taxon>
        <taxon>Devosiaceae</taxon>
        <taxon>Devosia</taxon>
    </lineage>
</organism>
<gene>
    <name evidence="5" type="ORF">P0Y65_15660</name>
</gene>
<dbReference type="Proteomes" id="UP001217476">
    <property type="component" value="Chromosome"/>
</dbReference>
<evidence type="ECO:0000256" key="3">
    <source>
        <dbReference type="ARBA" id="ARBA00023163"/>
    </source>
</evidence>
<dbReference type="CDD" id="cd01392">
    <property type="entry name" value="HTH_LacI"/>
    <property type="match status" value="1"/>
</dbReference>
<dbReference type="PANTHER" id="PTHR30146">
    <property type="entry name" value="LACI-RELATED TRANSCRIPTIONAL REPRESSOR"/>
    <property type="match status" value="1"/>
</dbReference>
<dbReference type="SUPFAM" id="SSF47413">
    <property type="entry name" value="lambda repressor-like DNA-binding domains"/>
    <property type="match status" value="1"/>
</dbReference>
<dbReference type="InterPro" id="IPR010982">
    <property type="entry name" value="Lambda_DNA-bd_dom_sf"/>
</dbReference>
<evidence type="ECO:0000313" key="6">
    <source>
        <dbReference type="Proteomes" id="UP001217476"/>
    </source>
</evidence>
<dbReference type="PROSITE" id="PS50932">
    <property type="entry name" value="HTH_LACI_2"/>
    <property type="match status" value="1"/>
</dbReference>
<dbReference type="CDD" id="cd06267">
    <property type="entry name" value="PBP1_LacI_sugar_binding-like"/>
    <property type="match status" value="1"/>
</dbReference>
<keyword evidence="2 5" id="KW-0238">DNA-binding</keyword>
<dbReference type="SUPFAM" id="SSF53822">
    <property type="entry name" value="Periplasmic binding protein-like I"/>
    <property type="match status" value="1"/>
</dbReference>
<dbReference type="InterPro" id="IPR046335">
    <property type="entry name" value="LacI/GalR-like_sensor"/>
</dbReference>
<dbReference type="PANTHER" id="PTHR30146:SF109">
    <property type="entry name" value="HTH-TYPE TRANSCRIPTIONAL REGULATOR GALS"/>
    <property type="match status" value="1"/>
</dbReference>
<dbReference type="InterPro" id="IPR000843">
    <property type="entry name" value="HTH_LacI"/>
</dbReference>
<dbReference type="Gene3D" id="3.40.50.2300">
    <property type="match status" value="2"/>
</dbReference>
<proteinExistence type="predicted"/>
<dbReference type="SMART" id="SM00354">
    <property type="entry name" value="HTH_LACI"/>
    <property type="match status" value="1"/>
</dbReference>
<feature type="domain" description="HTH lacI-type" evidence="4">
    <location>
        <begin position="2"/>
        <end position="56"/>
    </location>
</feature>
<evidence type="ECO:0000256" key="1">
    <source>
        <dbReference type="ARBA" id="ARBA00023015"/>
    </source>
</evidence>
<dbReference type="EMBL" id="CP119312">
    <property type="protein sequence ID" value="WEK03616.1"/>
    <property type="molecule type" value="Genomic_DNA"/>
</dbReference>
<dbReference type="Pfam" id="PF00356">
    <property type="entry name" value="LacI"/>
    <property type="match status" value="1"/>
</dbReference>
<dbReference type="Gene3D" id="1.10.260.40">
    <property type="entry name" value="lambda repressor-like DNA-binding domains"/>
    <property type="match status" value="1"/>
</dbReference>
<reference evidence="5" key="1">
    <citation type="submission" date="2023-03" db="EMBL/GenBank/DDBJ databases">
        <title>Andean soil-derived lignocellulolytic bacterial consortium as a source of novel taxa and putative plastic-active enzymes.</title>
        <authorList>
            <person name="Diaz-Garcia L."/>
            <person name="Chuvochina M."/>
            <person name="Feuerriegel G."/>
            <person name="Bunk B."/>
            <person name="Sproer C."/>
            <person name="Streit W.R."/>
            <person name="Rodriguez L.M."/>
            <person name="Overmann J."/>
            <person name="Jimenez D.J."/>
        </authorList>
    </citation>
    <scope>NUCLEOTIDE SEQUENCE</scope>
    <source>
        <strain evidence="5">MAG 4196</strain>
    </source>
</reference>
<keyword evidence="1" id="KW-0805">Transcription regulation</keyword>
<dbReference type="InterPro" id="IPR028082">
    <property type="entry name" value="Peripla_BP_I"/>
</dbReference>
<evidence type="ECO:0000259" key="4">
    <source>
        <dbReference type="PROSITE" id="PS50932"/>
    </source>
</evidence>
<name>A0AAJ5VT04_9HYPH</name>